<accession>A0A438HGB8</accession>
<comment type="caution">
    <text evidence="1">The sequence shown here is derived from an EMBL/GenBank/DDBJ whole genome shotgun (WGS) entry which is preliminary data.</text>
</comment>
<evidence type="ECO:0000313" key="2">
    <source>
        <dbReference type="Proteomes" id="UP000288805"/>
    </source>
</evidence>
<organism evidence="1 2">
    <name type="scientific">Vitis vinifera</name>
    <name type="common">Grape</name>
    <dbReference type="NCBI Taxonomy" id="29760"/>
    <lineage>
        <taxon>Eukaryota</taxon>
        <taxon>Viridiplantae</taxon>
        <taxon>Streptophyta</taxon>
        <taxon>Embryophyta</taxon>
        <taxon>Tracheophyta</taxon>
        <taxon>Spermatophyta</taxon>
        <taxon>Magnoliopsida</taxon>
        <taxon>eudicotyledons</taxon>
        <taxon>Gunneridae</taxon>
        <taxon>Pentapetalae</taxon>
        <taxon>rosids</taxon>
        <taxon>Vitales</taxon>
        <taxon>Vitaceae</taxon>
        <taxon>Viteae</taxon>
        <taxon>Vitis</taxon>
    </lineage>
</organism>
<protein>
    <submittedName>
        <fullName evidence="1">Uncharacterized protein</fullName>
    </submittedName>
</protein>
<dbReference type="EMBL" id="QGNW01000228">
    <property type="protein sequence ID" value="RVW83494.1"/>
    <property type="molecule type" value="Genomic_DNA"/>
</dbReference>
<dbReference type="AlphaFoldDB" id="A0A438HGB8"/>
<proteinExistence type="predicted"/>
<sequence>MGRQLALPSEGSNNANMLIACNDLGVKPIFCATRYGQTLKFKFLANKMGLERQSQKIVKLICKGMMAQQFFKFPSPLSVL</sequence>
<gene>
    <name evidence="1" type="ORF">CK203_051717</name>
</gene>
<dbReference type="PROSITE" id="PS51257">
    <property type="entry name" value="PROKAR_LIPOPROTEIN"/>
    <property type="match status" value="1"/>
</dbReference>
<name>A0A438HGB8_VITVI</name>
<reference evidence="1 2" key="1">
    <citation type="journal article" date="2018" name="PLoS Genet.">
        <title>Population sequencing reveals clonal diversity and ancestral inbreeding in the grapevine cultivar Chardonnay.</title>
        <authorList>
            <person name="Roach M.J."/>
            <person name="Johnson D.L."/>
            <person name="Bohlmann J."/>
            <person name="van Vuuren H.J."/>
            <person name="Jones S.J."/>
            <person name="Pretorius I.S."/>
            <person name="Schmidt S.A."/>
            <person name="Borneman A.R."/>
        </authorList>
    </citation>
    <scope>NUCLEOTIDE SEQUENCE [LARGE SCALE GENOMIC DNA]</scope>
    <source>
        <strain evidence="2">cv. Chardonnay</strain>
        <tissue evidence="1">Leaf</tissue>
    </source>
</reference>
<dbReference type="Proteomes" id="UP000288805">
    <property type="component" value="Unassembled WGS sequence"/>
</dbReference>
<evidence type="ECO:0000313" key="1">
    <source>
        <dbReference type="EMBL" id="RVW83494.1"/>
    </source>
</evidence>